<evidence type="ECO:0000256" key="7">
    <source>
        <dbReference type="SAM" id="Coils"/>
    </source>
</evidence>
<dbReference type="Pfam" id="PF12340">
    <property type="entry name" value="DUF3638"/>
    <property type="match status" value="1"/>
</dbReference>
<feature type="coiled-coil region" evidence="7">
    <location>
        <begin position="580"/>
        <end position="607"/>
    </location>
</feature>
<dbReference type="PANTHER" id="PTHR13367:SF33">
    <property type="entry name" value="P-LOOP CONTAINING NUCLEOSIDE TRIPHOSPHATE HYDROLASE PROTEIN"/>
    <property type="match status" value="1"/>
</dbReference>
<dbReference type="SUPFAM" id="SSF52540">
    <property type="entry name" value="P-loop containing nucleoside triphosphate hydrolases"/>
    <property type="match status" value="1"/>
</dbReference>
<reference evidence="11" key="1">
    <citation type="submission" date="2023-06" db="EMBL/GenBank/DDBJ databases">
        <title>Conoideocrella luteorostrata (Hypocreales: Clavicipitaceae), a potential biocontrol fungus for elongate hemlock scale in United States Christmas tree production areas.</title>
        <authorList>
            <person name="Barrett H."/>
            <person name="Lovett B."/>
            <person name="Macias A.M."/>
            <person name="Stajich J.E."/>
            <person name="Kasson M.T."/>
        </authorList>
    </citation>
    <scope>NUCLEOTIDE SEQUENCE</scope>
    <source>
        <strain evidence="11">ARSEF 14590</strain>
    </source>
</reference>
<accession>A0AAJ0CNS9</accession>
<keyword evidence="5" id="KW-0378">Hydrolase</keyword>
<evidence type="ECO:0000256" key="5">
    <source>
        <dbReference type="ARBA" id="ARBA00022801"/>
    </source>
</evidence>
<keyword evidence="3" id="KW-0645">Protease</keyword>
<dbReference type="PANTHER" id="PTHR13367">
    <property type="entry name" value="UBIQUITIN THIOESTERASE"/>
    <property type="match status" value="1"/>
</dbReference>
<dbReference type="Pfam" id="PF12359">
    <property type="entry name" value="DUF3645"/>
    <property type="match status" value="1"/>
</dbReference>
<evidence type="ECO:0000259" key="9">
    <source>
        <dbReference type="Pfam" id="PF12359"/>
    </source>
</evidence>
<dbReference type="EC" id="3.4.19.12" evidence="2"/>
<dbReference type="Pfam" id="PF20255">
    <property type="entry name" value="DUF6606"/>
    <property type="match status" value="1"/>
</dbReference>
<evidence type="ECO:0000313" key="12">
    <source>
        <dbReference type="Proteomes" id="UP001251528"/>
    </source>
</evidence>
<evidence type="ECO:0000313" key="11">
    <source>
        <dbReference type="EMBL" id="KAK2596613.1"/>
    </source>
</evidence>
<keyword evidence="4" id="KW-0833">Ubl conjugation pathway</keyword>
<dbReference type="InterPro" id="IPR022099">
    <property type="entry name" value="DUF3638"/>
</dbReference>
<feature type="domain" description="DUF6606" evidence="10">
    <location>
        <begin position="12"/>
        <end position="284"/>
    </location>
</feature>
<feature type="domain" description="DUF3645" evidence="9">
    <location>
        <begin position="2383"/>
        <end position="2415"/>
    </location>
</feature>
<proteinExistence type="predicted"/>
<evidence type="ECO:0000259" key="8">
    <source>
        <dbReference type="Pfam" id="PF12340"/>
    </source>
</evidence>
<dbReference type="GO" id="GO:0004843">
    <property type="term" value="F:cysteine-type deubiquitinase activity"/>
    <property type="evidence" value="ECO:0007669"/>
    <property type="project" value="UniProtKB-EC"/>
</dbReference>
<comment type="caution">
    <text evidence="11">The sequence shown here is derived from an EMBL/GenBank/DDBJ whole genome shotgun (WGS) entry which is preliminary data.</text>
</comment>
<sequence length="3157" mass="357786">MDSDRAKLLGEVFDHVVLPPKLLGELTEDRSSLNYDLTARLRDACRFLRHVGDANMWDSLDASLALMQQVNQNFLSNDGLHSALKKLTEEGAVEWLAAHIVEQNAAILIHKDKNTGEMMFESFETSASASSVLAANHALQWDFPGRAVAISMDEFANESFRNTLGEFLEQASEVAFDQFAARASKGGRSVVETRDTASPALITEMLMSFLEAKGRAVPSSLVRKRIRDDVILASSETQWRRSPYWLVLRVASQRIFQTLCGPDGHEAARVYFKFLMCVVLARLLVDCDDILHPENVLMLQAKLCRRLAKLEAERSAASSSRRQVYDECFSETTDFLESVVKNTKQKITTRWEAHQQKSARVIPRLPSRAPERDLTLELINSGDALQSLLESKVDAPRNAAAVSLSALQEGTVTQVNKLADRCSRLVDCAADAVSKLKHAEGPSEGNCKKIAEEMIYYLNALDTEFNGEAQLMSQSLLNLFELWVAMDSMATSICPLLSKYHPIFVPESLDMLCLSTKGEMERLSRVQQYLAKRIKSCTFNENIFRRGKSAFAVMYFHSEAQNSTLVALGAEIDAASSRNKKNKEEELQRLTKDYETLTEEMEQNICSCTHDSDGSRNVSGCKRCWKMRCRKRLRINVHEDFLPTNPSYRAAVLFEMGMPKYLAAYRAATWRLMMAGNQDQIPDNNFELLLSDFEPLQSFWDRQVFDETITMASPIKAFHQTHYRGLRLPTTLREVLLPFGPSFSYYDKLTDTWISKFLGKVPWYHHLMGTWLPKEVPDPFAVARSYMDSVERPSSYEIAASQTMCPPGMSPHEFTAYQRSISGVSRRWLVLVVELGSTNLNFSNEMTMKLFNRLALQAGPSCQDGDSSDILRKAHSIFKDITFCNRLEDQIRTRLDALATGRREINCMSILTTLCLRLYYLSPRVTQSHATVLLQKLRQLISNWIFQLREEVRRSDDAEAARKTACIGFSASLLCRQTFEIYSDENNEEEFGEKEAFQFFQASIALSENLVLNLNEVPSDIRCMLLRDLCTAYSMRAKIKQWTTGHPLALQNAINETWADAGSLALRSFSPWQFLSDDFWVVSRTARTATTASQTVHYHTLQGHLLVDGKPLGRLPLEMREDNSIQELFQGQHLLTRPSGLAGMEYQLVSNIFGHELHFGHRNGSVVIRAKFKGQLLEHVHRSVFQGSSRRTDLPSRLVDECVHWLDLNTGKLEMRQKPRIWHQKRSNWILDVCTRRVTRHNKSSLVEPYSSVGSKIVQIFRGFEDIDKLTIYQPPVGKLSVELKRLELSFFVNGRGLLQCRQLHSEIDPKQNIGTLHGLESKLVLRKTENSRRKSVVVPIGQVFYSERRDMHVSIKIANDGNYALFTVDPLLGRLDCVPEPTLLYLKAVIHALTSFPLPDDLTERTGTEEAHRCLKAAHSQPWTVLDPMPKQILSMLLKLRPKRRYYPEKLKYCQTVNWDDRLTATIQHEELANIAENILEQSHVLQKFDTSGGSFDNDSIVDTSPYHLNLRGIIRRQIYERIKCPSDSVLLSIGLEDAIYAARDRENASDKSIRVYQAIKALLDQCMEVPELPELKPMLERWEVVGRFGDMIKALNIQMLLEGDLPHTWGSYMQAFRSPNASKDCKSQLSLALLAFSQKCDQRIVSWLVTLAKYAALQDIEPPRDRTFTGFRLSEEPKRGHLKKFIKTNQDKYATFASRSGNGKKVRDGKLSIKKYDTSISSEAECIADLLIDQWPDVPSTLSEFEMLCKEELDLEYVDPSKAWTGVHAELQRLSDNLSLSRYILSLERAVERLQDQYGKQSSTAQMAMSLRPQTAIVYSLPTTSSIPISVYRVPQLTEILFAEGLGTGGTVARRKNTMSSPPANSHRPEDFDLHASLPSLPKEISTLHSIVQSFVSSRQVTRQRYGEDLERSIAALAWDLNRPQTQEEAPGTADLEQEIVWVQDSLSEITDVIRASISKDQSGLVWLLAGNLWPCESVVCLLELLRIENHSRLSGIIKDSLIQYGILITKLQRLLRIKDATRCDDQTRAREEKNHEGHSNWAPQDYPEWLLFEIDNDLLIRSVQVDVAKAIMSPGSKNNSVLQMNMGMGKTSCVIPMAILILANKLQLCRIIVPKALLLQTAQVIQGRIGGLLGRQVRHTPFSRRSPCSNDALDTYWGIHKDMLTAGGVMMCLPGHIMSFKLSGLQLLADNQPKPGRQMLEIQRWLETSCRDILDESDMTLSPNTQLIYPSGQFSAVDGHPYRWQVIEELLDLVESHTQYLQSHFEDKIEVFERHTGYPILLFLNSKPEEALNNLLIQDICDGRLSQIQFKVSTSDCSRHDVHQIISGVPVSFSSWKRAAESLVDEVAGLKILCLLRGLISERILLLCLKKRWNVQYGLHPERPPIAVPFEAKGVPSQAAEYGHPDTALLLTCLAFYQAGLTKHQIKQSLERVIGSDDPAASYDCWIRGCDSLPPALRFWNLIDPENELQVHELWDLLRYDRGVLKNYMNIFVFPFHAKQFSVKLQASGWDIPILGPPNTASCDNLTTGFSGTNDNKGILPQTIRQDDLPSLLSTNAEVLSYLLADRNAECYLAVNKGVRLTEVETLEFLYKNGIRILIDAGAHILEMGNYEVAEAWLRIDFKAQGAVFIGHNNQIMVHSRFQKHPVPLIASPFANNLEDCVVYIDEGHTRGTDLKLPVNAKGAVTLGLGQTKDQTVQAAMRLRKLGTTQSVAFIAPPEVYRSIIDVRAAHIQECSTPPAVTSIDVVRWLLEQSCKANEQMLPLHFSQCKDFCRRTNSLWKNPNFAANNRDIKRVLQVIQQKEEQTLESLYGPESQYMNAESLQLDFPQLQTYVSNIEERAQDGKPNSGTALMEVEQEREVVFQVEQVREKQISVRHEPLLYPGIHPTILKFIRTGYLDASDNSNTAPLLHAMEYIRTTKIGKKFGVKATASRLFVTREFRNTVTVNKSIPKQDILRPVDWILWSPSSQTALIVIPEEADGIITLLRKMKVPRVWLISYSAPVSKSMQIFNSLTYLTIPSWPKERTIPAWLGIEVGLVAGRLYFNYTEYESFLSWLGISENQQVSEVPCGLPIDQPLRFLQEWVANRRQTQDIMYTPVGFVCQNKGLDESHFFFGHPNLDPESGNVALKRAALARNEHIEDDGSDDAEWDEQEE</sequence>
<dbReference type="EMBL" id="JASWJB010000115">
    <property type="protein sequence ID" value="KAK2596613.1"/>
    <property type="molecule type" value="Genomic_DNA"/>
</dbReference>
<dbReference type="InterPro" id="IPR051346">
    <property type="entry name" value="OTU_Deubiquitinase"/>
</dbReference>
<keyword evidence="12" id="KW-1185">Reference proteome</keyword>
<organism evidence="11 12">
    <name type="scientific">Conoideocrella luteorostrata</name>
    <dbReference type="NCBI Taxonomy" id="1105319"/>
    <lineage>
        <taxon>Eukaryota</taxon>
        <taxon>Fungi</taxon>
        <taxon>Dikarya</taxon>
        <taxon>Ascomycota</taxon>
        <taxon>Pezizomycotina</taxon>
        <taxon>Sordariomycetes</taxon>
        <taxon>Hypocreomycetidae</taxon>
        <taxon>Hypocreales</taxon>
        <taxon>Clavicipitaceae</taxon>
        <taxon>Conoideocrella</taxon>
    </lineage>
</organism>
<dbReference type="Proteomes" id="UP001251528">
    <property type="component" value="Unassembled WGS sequence"/>
</dbReference>
<evidence type="ECO:0000256" key="3">
    <source>
        <dbReference type="ARBA" id="ARBA00022670"/>
    </source>
</evidence>
<comment type="catalytic activity">
    <reaction evidence="1">
        <text>Thiol-dependent hydrolysis of ester, thioester, amide, peptide and isopeptide bonds formed by the C-terminal Gly of ubiquitin (a 76-residue protein attached to proteins as an intracellular targeting signal).</text>
        <dbReference type="EC" id="3.4.19.12"/>
    </reaction>
</comment>
<dbReference type="InterPro" id="IPR022105">
    <property type="entry name" value="DUF3645"/>
</dbReference>
<evidence type="ECO:0000256" key="4">
    <source>
        <dbReference type="ARBA" id="ARBA00022786"/>
    </source>
</evidence>
<feature type="domain" description="DUF3638" evidence="8">
    <location>
        <begin position="2041"/>
        <end position="2264"/>
    </location>
</feature>
<gene>
    <name evidence="11" type="ORF">QQS21_006289</name>
</gene>
<keyword evidence="6" id="KW-0788">Thiol protease</keyword>
<evidence type="ECO:0000256" key="1">
    <source>
        <dbReference type="ARBA" id="ARBA00000707"/>
    </source>
</evidence>
<dbReference type="InterPro" id="IPR027417">
    <property type="entry name" value="P-loop_NTPase"/>
</dbReference>
<dbReference type="GO" id="GO:0006508">
    <property type="term" value="P:proteolysis"/>
    <property type="evidence" value="ECO:0007669"/>
    <property type="project" value="UniProtKB-KW"/>
</dbReference>
<dbReference type="InterPro" id="IPR046541">
    <property type="entry name" value="DUF6606"/>
</dbReference>
<name>A0AAJ0CNS9_9HYPO</name>
<keyword evidence="7" id="KW-0175">Coiled coil</keyword>
<evidence type="ECO:0000256" key="2">
    <source>
        <dbReference type="ARBA" id="ARBA00012759"/>
    </source>
</evidence>
<evidence type="ECO:0000256" key="6">
    <source>
        <dbReference type="ARBA" id="ARBA00022807"/>
    </source>
</evidence>
<protein>
    <recommendedName>
        <fullName evidence="2">ubiquitinyl hydrolase 1</fullName>
        <ecNumber evidence="2">3.4.19.12</ecNumber>
    </recommendedName>
</protein>
<evidence type="ECO:0000259" key="10">
    <source>
        <dbReference type="Pfam" id="PF20255"/>
    </source>
</evidence>